<evidence type="ECO:0000313" key="2">
    <source>
        <dbReference type="Proteomes" id="UP000821845"/>
    </source>
</evidence>
<evidence type="ECO:0000313" key="1">
    <source>
        <dbReference type="EMBL" id="KAH6944597.1"/>
    </source>
</evidence>
<comment type="caution">
    <text evidence="1">The sequence shown here is derived from an EMBL/GenBank/DDBJ whole genome shotgun (WGS) entry which is preliminary data.</text>
</comment>
<keyword evidence="2" id="KW-1185">Reference proteome</keyword>
<accession>A0ACB7TAQ6</accession>
<sequence length="168" mass="18607">MRASTIPALDTESAALLSKIINGSWSYADGPNLTDALLDSLNQSWPVSSTRATVVDVRSERQWVLPWWTQLVYAFLFGFMVATAVLGNTAVIWIVLAHRTMRTVTNYFLLNLSVADTMTATFNAVFNLVYMLESHWAFGEGYCVFSNFVANLTVSSSAFTLAAMSIDR</sequence>
<gene>
    <name evidence="1" type="ORF">HPB50_004207</name>
</gene>
<dbReference type="EMBL" id="CM023481">
    <property type="protein sequence ID" value="KAH6944597.1"/>
    <property type="molecule type" value="Genomic_DNA"/>
</dbReference>
<protein>
    <submittedName>
        <fullName evidence="1">Uncharacterized protein</fullName>
    </submittedName>
</protein>
<organism evidence="1 2">
    <name type="scientific">Hyalomma asiaticum</name>
    <name type="common">Tick</name>
    <dbReference type="NCBI Taxonomy" id="266040"/>
    <lineage>
        <taxon>Eukaryota</taxon>
        <taxon>Metazoa</taxon>
        <taxon>Ecdysozoa</taxon>
        <taxon>Arthropoda</taxon>
        <taxon>Chelicerata</taxon>
        <taxon>Arachnida</taxon>
        <taxon>Acari</taxon>
        <taxon>Parasitiformes</taxon>
        <taxon>Ixodida</taxon>
        <taxon>Ixodoidea</taxon>
        <taxon>Ixodidae</taxon>
        <taxon>Hyalomminae</taxon>
        <taxon>Hyalomma</taxon>
    </lineage>
</organism>
<proteinExistence type="predicted"/>
<dbReference type="Proteomes" id="UP000821845">
    <property type="component" value="Chromosome 1"/>
</dbReference>
<name>A0ACB7TAQ6_HYAAI</name>
<reference evidence="1" key="1">
    <citation type="submission" date="2020-05" db="EMBL/GenBank/DDBJ databases">
        <title>Large-scale comparative analyses of tick genomes elucidate their genetic diversity and vector capacities.</title>
        <authorList>
            <person name="Jia N."/>
            <person name="Wang J."/>
            <person name="Shi W."/>
            <person name="Du L."/>
            <person name="Sun Y."/>
            <person name="Zhan W."/>
            <person name="Jiang J."/>
            <person name="Wang Q."/>
            <person name="Zhang B."/>
            <person name="Ji P."/>
            <person name="Sakyi L.B."/>
            <person name="Cui X."/>
            <person name="Yuan T."/>
            <person name="Jiang B."/>
            <person name="Yang W."/>
            <person name="Lam T.T.-Y."/>
            <person name="Chang Q."/>
            <person name="Ding S."/>
            <person name="Wang X."/>
            <person name="Zhu J."/>
            <person name="Ruan X."/>
            <person name="Zhao L."/>
            <person name="Wei J."/>
            <person name="Que T."/>
            <person name="Du C."/>
            <person name="Cheng J."/>
            <person name="Dai P."/>
            <person name="Han X."/>
            <person name="Huang E."/>
            <person name="Gao Y."/>
            <person name="Liu J."/>
            <person name="Shao H."/>
            <person name="Ye R."/>
            <person name="Li L."/>
            <person name="Wei W."/>
            <person name="Wang X."/>
            <person name="Wang C."/>
            <person name="Yang T."/>
            <person name="Huo Q."/>
            <person name="Li W."/>
            <person name="Guo W."/>
            <person name="Chen H."/>
            <person name="Zhou L."/>
            <person name="Ni X."/>
            <person name="Tian J."/>
            <person name="Zhou Y."/>
            <person name="Sheng Y."/>
            <person name="Liu T."/>
            <person name="Pan Y."/>
            <person name="Xia L."/>
            <person name="Li J."/>
            <person name="Zhao F."/>
            <person name="Cao W."/>
        </authorList>
    </citation>
    <scope>NUCLEOTIDE SEQUENCE</scope>
    <source>
        <strain evidence="1">Hyas-2018</strain>
    </source>
</reference>